<evidence type="ECO:0000313" key="4">
    <source>
        <dbReference type="Proteomes" id="UP001232493"/>
    </source>
</evidence>
<dbReference type="Gene3D" id="1.25.40.10">
    <property type="entry name" value="Tetratricopeptide repeat domain"/>
    <property type="match status" value="1"/>
</dbReference>
<dbReference type="InterPro" id="IPR019734">
    <property type="entry name" value="TPR_rpt"/>
</dbReference>
<dbReference type="InterPro" id="IPR001296">
    <property type="entry name" value="Glyco_trans_1"/>
</dbReference>
<feature type="domain" description="Glycosyl transferase family 1" evidence="2">
    <location>
        <begin position="733"/>
        <end position="846"/>
    </location>
</feature>
<reference evidence="3 4" key="1">
    <citation type="submission" date="2021-02" db="EMBL/GenBank/DDBJ databases">
        <title>Characterization of Marinitoga sp. nov. str. BP5-C20A.</title>
        <authorList>
            <person name="Erauso G."/>
            <person name="Postec A."/>
        </authorList>
    </citation>
    <scope>NUCLEOTIDE SEQUENCE [LARGE SCALE GENOMIC DNA]</scope>
    <source>
        <strain evidence="3 4">BP5-C20A</strain>
    </source>
</reference>
<dbReference type="PANTHER" id="PTHR12526:SF630">
    <property type="entry name" value="GLYCOSYLTRANSFERASE"/>
    <property type="match status" value="1"/>
</dbReference>
<feature type="domain" description="Glycosyl transferase family 1" evidence="2">
    <location>
        <begin position="287"/>
        <end position="439"/>
    </location>
</feature>
<keyword evidence="4" id="KW-1185">Reference proteome</keyword>
<protein>
    <submittedName>
        <fullName evidence="3">Glycosyltransferase</fullName>
    </submittedName>
</protein>
<dbReference type="PANTHER" id="PTHR12526">
    <property type="entry name" value="GLYCOSYLTRANSFERASE"/>
    <property type="match status" value="1"/>
</dbReference>
<dbReference type="CDD" id="cd03801">
    <property type="entry name" value="GT4_PimA-like"/>
    <property type="match status" value="1"/>
</dbReference>
<evidence type="ECO:0000256" key="1">
    <source>
        <dbReference type="PROSITE-ProRule" id="PRU00339"/>
    </source>
</evidence>
<evidence type="ECO:0000313" key="3">
    <source>
        <dbReference type="EMBL" id="WGS65726.1"/>
    </source>
</evidence>
<accession>A0ABY8PSV5</accession>
<dbReference type="EMBL" id="CP069362">
    <property type="protein sequence ID" value="WGS65726.1"/>
    <property type="molecule type" value="Genomic_DNA"/>
</dbReference>
<dbReference type="InterPro" id="IPR011990">
    <property type="entry name" value="TPR-like_helical_dom_sf"/>
</dbReference>
<name>A0ABY8PSV5_9BACT</name>
<dbReference type="PROSITE" id="PS50005">
    <property type="entry name" value="TPR"/>
    <property type="match status" value="1"/>
</dbReference>
<organism evidence="3 4">
    <name type="scientific">Marinitoga aeolica</name>
    <dbReference type="NCBI Taxonomy" id="2809031"/>
    <lineage>
        <taxon>Bacteria</taxon>
        <taxon>Thermotogati</taxon>
        <taxon>Thermotogota</taxon>
        <taxon>Thermotogae</taxon>
        <taxon>Petrotogales</taxon>
        <taxon>Petrotogaceae</taxon>
        <taxon>Marinitoga</taxon>
    </lineage>
</organism>
<dbReference type="Gene3D" id="3.40.50.2000">
    <property type="entry name" value="Glycogen Phosphorylase B"/>
    <property type="match status" value="3"/>
</dbReference>
<evidence type="ECO:0000259" key="2">
    <source>
        <dbReference type="Pfam" id="PF00534"/>
    </source>
</evidence>
<proteinExistence type="predicted"/>
<dbReference type="SUPFAM" id="SSF53756">
    <property type="entry name" value="UDP-Glycosyltransferase/glycogen phosphorylase"/>
    <property type="match status" value="2"/>
</dbReference>
<sequence length="937" mass="111734">MDLKKIFDKGNFEKVIKEFNNKKVKEENDYIITALAYYNFKKTNKAISILKDVLKLNPNNLDALFNLSTIYYNEKNWNKLKDTAIKYYDKDPNDWAINDMLADLWLFEGHFDKAISFLEKAFNNAPQGSESYFKNKINNFKNKFEKAKKLPKLSLICAKGLDNFINDIIEGLSNEYWVRKFVVTKNEEIYNAIDWADIIWLEWANEVAIVGSNYQGLSEKPAIIRLHSYESLAYYPTKINWNNIDKLILVANHIKDIIKSYIPNIENLVDIEIIPNGVKIDNIPFTKREKGYNVAWVANISHKKNPPMMLQIIKKLVEKDNRYKLHIAGDFQELRYQIYLKYMVKEMNLENNVIFYGWIDNMDEWWKDKNYLLSTSIHEGHPYNIMEGMARGLKPIIHNYYGSKNQWPNELIFNTINEAVCLILEDRFESEKYRKFIENNYSFQTMINKVKKVIASLIDKKNDIKSMLELAYKNPDDFKNNEYILNYYLDKKETKKFIEFIEYLLINGKLELKQKIDYFIRNLYYKFDKYDRFEYLSDEPFIFLEKEGEKYLSKYYNKYFIQNKKKDGKIHFLYVLNGLDYFQILFRFVFENIINSQNENIEYHILSLLDENSFRNAEYAKNILKKHNIDFFIPKPSNNMEDRIIQYYRYISKVNPDISFYHSFYLAPYGILIYPLLRKTSKLIGRHIAQDIEPYFDNKLDFVYTGLEDKIITKNVFLKLPPVNSELINKNMNIKEDYDIPQKNKVIISVGRDVKYYNKNYWEVIKKLTDEIENITFVFFGPTYEGFFKDHIPKKYIVNKKIILLGPNLNARAYLKSCDYYINSAPNGGGISFNEAYYANLPIITFVNNYDYTKKNIENRVNSLPIMFYKDALNIFPKLGNYDGLYKFAKKIILDEHFKNFIQSKRKIDNKDLEYETFVKNFEEYIIKLLKKAGNKK</sequence>
<dbReference type="SUPFAM" id="SSF48452">
    <property type="entry name" value="TPR-like"/>
    <property type="match status" value="1"/>
</dbReference>
<keyword evidence="1" id="KW-0802">TPR repeat</keyword>
<dbReference type="RefSeq" id="WP_281000418.1">
    <property type="nucleotide sequence ID" value="NZ_CP069362.1"/>
</dbReference>
<dbReference type="Pfam" id="PF00534">
    <property type="entry name" value="Glycos_transf_1"/>
    <property type="match status" value="2"/>
</dbReference>
<gene>
    <name evidence="3" type="ORF">JRV97_04010</name>
</gene>
<feature type="repeat" description="TPR" evidence="1">
    <location>
        <begin position="27"/>
        <end position="60"/>
    </location>
</feature>
<dbReference type="Proteomes" id="UP001232493">
    <property type="component" value="Chromosome"/>
</dbReference>